<dbReference type="Proteomes" id="UP001138500">
    <property type="component" value="Unassembled WGS sequence"/>
</dbReference>
<proteinExistence type="predicted"/>
<evidence type="ECO:0000313" key="1">
    <source>
        <dbReference type="EMBL" id="KAH9828354.1"/>
    </source>
</evidence>
<organism evidence="1 2">
    <name type="scientific">Teratosphaeria destructans</name>
    <dbReference type="NCBI Taxonomy" id="418781"/>
    <lineage>
        <taxon>Eukaryota</taxon>
        <taxon>Fungi</taxon>
        <taxon>Dikarya</taxon>
        <taxon>Ascomycota</taxon>
        <taxon>Pezizomycotina</taxon>
        <taxon>Dothideomycetes</taxon>
        <taxon>Dothideomycetidae</taxon>
        <taxon>Mycosphaerellales</taxon>
        <taxon>Teratosphaeriaceae</taxon>
        <taxon>Teratosphaeria</taxon>
    </lineage>
</organism>
<name>A0A9W7W3E1_9PEZI</name>
<keyword evidence="2" id="KW-1185">Reference proteome</keyword>
<protein>
    <submittedName>
        <fullName evidence="1">Uncharacterized protein</fullName>
    </submittedName>
</protein>
<accession>A0A9W7W3E1</accession>
<evidence type="ECO:0000313" key="2">
    <source>
        <dbReference type="Proteomes" id="UP001138500"/>
    </source>
</evidence>
<dbReference type="EMBL" id="RIBY02001634">
    <property type="protein sequence ID" value="KAH9828354.1"/>
    <property type="molecule type" value="Genomic_DNA"/>
</dbReference>
<sequence length="67" mass="6865">MVVLGAVGGASVSVSVSVTPEARMKRGAGAGAGAGFPGVPEEASASRFTRPLWPWHVVMNDDQENLV</sequence>
<dbReference type="AlphaFoldDB" id="A0A9W7W3E1"/>
<gene>
    <name evidence="1" type="ORF">Tdes44962_MAKER09368</name>
</gene>
<comment type="caution">
    <text evidence="1">The sequence shown here is derived from an EMBL/GenBank/DDBJ whole genome shotgun (WGS) entry which is preliminary data.</text>
</comment>
<reference evidence="1 2" key="1">
    <citation type="journal article" date="2018" name="IMA Fungus">
        <title>IMA Genome-F 10: Nine draft genome sequences of Claviceps purpurea s.lat., including C. arundinis, C. humidiphila, and C. cf. spartinae, pseudomolecules for the pitch canker pathogen Fusarium circinatum, draft genome of Davidsoniella eucalypti, Grosmannia galeiformis, Quambalaria eucalypti, and Teratosphaeria destructans.</title>
        <authorList>
            <person name="Wingfield B.D."/>
            <person name="Liu M."/>
            <person name="Nguyen H.D."/>
            <person name="Lane F.A."/>
            <person name="Morgan S.W."/>
            <person name="De Vos L."/>
            <person name="Wilken P.M."/>
            <person name="Duong T.A."/>
            <person name="Aylward J."/>
            <person name="Coetzee M.P."/>
            <person name="Dadej K."/>
            <person name="De Beer Z.W."/>
            <person name="Findlay W."/>
            <person name="Havenga M."/>
            <person name="Kolarik M."/>
            <person name="Menzies J.G."/>
            <person name="Naidoo K."/>
            <person name="Pochopski O."/>
            <person name="Shoukouhi P."/>
            <person name="Santana Q.C."/>
            <person name="Seifert K.A."/>
            <person name="Soal N."/>
            <person name="Steenkamp E.T."/>
            <person name="Tatham C.T."/>
            <person name="van der Nest M.A."/>
            <person name="Wingfield M.J."/>
        </authorList>
    </citation>
    <scope>NUCLEOTIDE SEQUENCE [LARGE SCALE GENOMIC DNA]</scope>
    <source>
        <strain evidence="1">CMW44962</strain>
    </source>
</reference>
<reference evidence="1 2" key="2">
    <citation type="journal article" date="2021" name="Curr. Genet.">
        <title>Genetic response to nitrogen starvation in the aggressive Eucalyptus foliar pathogen Teratosphaeria destructans.</title>
        <authorList>
            <person name="Havenga M."/>
            <person name="Wingfield B.D."/>
            <person name="Wingfield M.J."/>
            <person name="Dreyer L.L."/>
            <person name="Roets F."/>
            <person name="Aylward J."/>
        </authorList>
    </citation>
    <scope>NUCLEOTIDE SEQUENCE [LARGE SCALE GENOMIC DNA]</scope>
    <source>
        <strain evidence="1">CMW44962</strain>
    </source>
</reference>